<dbReference type="GO" id="GO:0140664">
    <property type="term" value="F:ATP-dependent DNA damage sensor activity"/>
    <property type="evidence" value="ECO:0007669"/>
    <property type="project" value="InterPro"/>
</dbReference>
<dbReference type="PANTHER" id="PTHR48466">
    <property type="entry name" value="OS10G0509000 PROTEIN-RELATED"/>
    <property type="match status" value="1"/>
</dbReference>
<name>A0A2G2X7Z3_CAPBA</name>
<dbReference type="EMBL" id="MLFT02000003">
    <property type="protein sequence ID" value="PHT53590.1"/>
    <property type="molecule type" value="Genomic_DNA"/>
</dbReference>
<dbReference type="OrthoDB" id="1739841at2759"/>
<keyword evidence="3" id="KW-1185">Reference proteome</keyword>
<dbReference type="AlphaFoldDB" id="A0A2G2X7Z3"/>
<reference evidence="3" key="2">
    <citation type="journal article" date="2017" name="J. Anim. Genet.">
        <title>Multiple reference genome sequences of hot pepper reveal the massive evolution of plant disease resistance genes by retroduplication.</title>
        <authorList>
            <person name="Kim S."/>
            <person name="Park J."/>
            <person name="Yeom S.-I."/>
            <person name="Kim Y.-M."/>
            <person name="Seo E."/>
            <person name="Kim K.-T."/>
            <person name="Kim M.-S."/>
            <person name="Lee J.M."/>
            <person name="Cheong K."/>
            <person name="Shin H.-S."/>
            <person name="Kim S.-B."/>
            <person name="Han K."/>
            <person name="Lee J."/>
            <person name="Park M."/>
            <person name="Lee H.-A."/>
            <person name="Lee H.-Y."/>
            <person name="Lee Y."/>
            <person name="Oh S."/>
            <person name="Lee J.H."/>
            <person name="Choi E."/>
            <person name="Choi E."/>
            <person name="Lee S.E."/>
            <person name="Jeon J."/>
            <person name="Kim H."/>
            <person name="Choi G."/>
            <person name="Song H."/>
            <person name="Lee J."/>
            <person name="Lee S.-C."/>
            <person name="Kwon J.-K."/>
            <person name="Lee H.-Y."/>
            <person name="Koo N."/>
            <person name="Hong Y."/>
            <person name="Kim R.W."/>
            <person name="Kang W.-H."/>
            <person name="Huh J.H."/>
            <person name="Kang B.-C."/>
            <person name="Yang T.-J."/>
            <person name="Lee Y.-H."/>
            <person name="Bennetzen J.L."/>
            <person name="Choi D."/>
        </authorList>
    </citation>
    <scope>NUCLEOTIDE SEQUENCE [LARGE SCALE GENOMIC DNA]</scope>
    <source>
        <strain evidence="3">cv. PBC81</strain>
    </source>
</reference>
<proteinExistence type="predicted"/>
<gene>
    <name evidence="2" type="ORF">CQW23_08052</name>
</gene>
<accession>A0A2G2X7Z3</accession>
<evidence type="ECO:0000256" key="1">
    <source>
        <dbReference type="SAM" id="MobiDB-lite"/>
    </source>
</evidence>
<dbReference type="GO" id="GO:0006298">
    <property type="term" value="P:mismatch repair"/>
    <property type="evidence" value="ECO:0007669"/>
    <property type="project" value="InterPro"/>
</dbReference>
<evidence type="ECO:0000313" key="3">
    <source>
        <dbReference type="Proteomes" id="UP000224567"/>
    </source>
</evidence>
<dbReference type="InterPro" id="IPR045076">
    <property type="entry name" value="MutS"/>
</dbReference>
<dbReference type="GO" id="GO:0030983">
    <property type="term" value="F:mismatched DNA binding"/>
    <property type="evidence" value="ECO:0007669"/>
    <property type="project" value="InterPro"/>
</dbReference>
<comment type="caution">
    <text evidence="2">The sequence shown here is derived from an EMBL/GenBank/DDBJ whole genome shotgun (WGS) entry which is preliminary data.</text>
</comment>
<protein>
    <submittedName>
        <fullName evidence="2">Uncharacterized protein</fullName>
    </submittedName>
</protein>
<feature type="region of interest" description="Disordered" evidence="1">
    <location>
        <begin position="1"/>
        <end position="29"/>
    </location>
</feature>
<evidence type="ECO:0000313" key="2">
    <source>
        <dbReference type="EMBL" id="PHT53590.1"/>
    </source>
</evidence>
<dbReference type="Proteomes" id="UP000224567">
    <property type="component" value="Unassembled WGS sequence"/>
</dbReference>
<organism evidence="2 3">
    <name type="scientific">Capsicum baccatum</name>
    <name type="common">Peruvian pepper</name>
    <dbReference type="NCBI Taxonomy" id="33114"/>
    <lineage>
        <taxon>Eukaryota</taxon>
        <taxon>Viridiplantae</taxon>
        <taxon>Streptophyta</taxon>
        <taxon>Embryophyta</taxon>
        <taxon>Tracheophyta</taxon>
        <taxon>Spermatophyta</taxon>
        <taxon>Magnoliopsida</taxon>
        <taxon>eudicotyledons</taxon>
        <taxon>Gunneridae</taxon>
        <taxon>Pentapetalae</taxon>
        <taxon>asterids</taxon>
        <taxon>lamiids</taxon>
        <taxon>Solanales</taxon>
        <taxon>Solanaceae</taxon>
        <taxon>Solanoideae</taxon>
        <taxon>Capsiceae</taxon>
        <taxon>Capsicum</taxon>
    </lineage>
</organism>
<dbReference type="STRING" id="33114.A0A2G2X7Z3"/>
<reference evidence="2 3" key="1">
    <citation type="journal article" date="2017" name="Genome Biol.">
        <title>New reference genome sequences of hot pepper reveal the massive evolution of plant disease-resistance genes by retroduplication.</title>
        <authorList>
            <person name="Kim S."/>
            <person name="Park J."/>
            <person name="Yeom S.I."/>
            <person name="Kim Y.M."/>
            <person name="Seo E."/>
            <person name="Kim K.T."/>
            <person name="Kim M.S."/>
            <person name="Lee J.M."/>
            <person name="Cheong K."/>
            <person name="Shin H.S."/>
            <person name="Kim S.B."/>
            <person name="Han K."/>
            <person name="Lee J."/>
            <person name="Park M."/>
            <person name="Lee H.A."/>
            <person name="Lee H.Y."/>
            <person name="Lee Y."/>
            <person name="Oh S."/>
            <person name="Lee J.H."/>
            <person name="Choi E."/>
            <person name="Choi E."/>
            <person name="Lee S.E."/>
            <person name="Jeon J."/>
            <person name="Kim H."/>
            <person name="Choi G."/>
            <person name="Song H."/>
            <person name="Lee J."/>
            <person name="Lee S.C."/>
            <person name="Kwon J.K."/>
            <person name="Lee H.Y."/>
            <person name="Koo N."/>
            <person name="Hong Y."/>
            <person name="Kim R.W."/>
            <person name="Kang W.H."/>
            <person name="Huh J.H."/>
            <person name="Kang B.C."/>
            <person name="Yang T.J."/>
            <person name="Lee Y.H."/>
            <person name="Bennetzen J.L."/>
            <person name="Choi D."/>
        </authorList>
    </citation>
    <scope>NUCLEOTIDE SEQUENCE [LARGE SCALE GENOMIC DNA]</scope>
    <source>
        <strain evidence="3">cv. PBC81</strain>
    </source>
</reference>
<dbReference type="GO" id="GO:0005524">
    <property type="term" value="F:ATP binding"/>
    <property type="evidence" value="ECO:0007669"/>
    <property type="project" value="InterPro"/>
</dbReference>
<dbReference type="PANTHER" id="PTHR48466:SF2">
    <property type="entry name" value="OS10G0509000 PROTEIN"/>
    <property type="match status" value="1"/>
</dbReference>
<sequence>MQKQGNSDKSLAGLQKQSENHESYGSGNTISWNVQTSGRPGGCLMEKFVSKWLSISVCEQVALISSNVRLTKDLHHKLLIARKNLKEHNISLRWRKVQEISNAAAVARSSIQRSARQYRAICSQPSQKILETNGHSSTVKCEAKEESEISEATPAVSSASTSRLPVSAERRKLPNVGDSVRVPSLNKQALVLKVDPSREELLVQAVRSVLGILGLVFETASQHLQLA</sequence>